<protein>
    <submittedName>
        <fullName evidence="3">4-oxalocrotonate tautomerase</fullName>
    </submittedName>
</protein>
<proteinExistence type="predicted"/>
<feature type="domain" description="Tautomerase cis-CaaD-like" evidence="2">
    <location>
        <begin position="1"/>
        <end position="134"/>
    </location>
</feature>
<gene>
    <name evidence="3" type="ORF">AL504_07150</name>
</gene>
<dbReference type="Pfam" id="PF14832">
    <property type="entry name" value="Tautomerase_3"/>
    <property type="match status" value="1"/>
</dbReference>
<evidence type="ECO:0000313" key="4">
    <source>
        <dbReference type="Proteomes" id="UP000060602"/>
    </source>
</evidence>
<dbReference type="SUPFAM" id="SSF55331">
    <property type="entry name" value="Tautomerase/MIF"/>
    <property type="match status" value="1"/>
</dbReference>
<accession>A0A0X8NWX8</accession>
<dbReference type="InterPro" id="IPR028116">
    <property type="entry name" value="Cis-CaaD-like"/>
</dbReference>
<reference evidence="4" key="1">
    <citation type="submission" date="2015-12" db="EMBL/GenBank/DDBJ databases">
        <title>FDA dAtabase for Regulatory Grade micrObial Sequences (FDA-ARGOS): Supporting development and validation of Infectious Disease Dx tests.</title>
        <authorList>
            <person name="Case J."/>
            <person name="Tallon L."/>
            <person name="Sadzewicz L."/>
            <person name="Sengamalay N."/>
            <person name="Ott S."/>
            <person name="Godinez A."/>
            <person name="Nagaraj S."/>
            <person name="Nadendla S."/>
            <person name="Sichtig H."/>
        </authorList>
    </citation>
    <scope>NUCLEOTIDE SEQUENCE [LARGE SCALE GENOMIC DNA]</scope>
    <source>
        <strain evidence="4">FDAARGOS_147</strain>
    </source>
</reference>
<dbReference type="RefSeq" id="WP_006394295.1">
    <property type="nucleotide sequence ID" value="NZ_CP014060.2"/>
</dbReference>
<dbReference type="Gene3D" id="3.30.429.10">
    <property type="entry name" value="Macrophage Migration Inhibitory Factor"/>
    <property type="match status" value="1"/>
</dbReference>
<evidence type="ECO:0000313" key="3">
    <source>
        <dbReference type="EMBL" id="AMG35831.1"/>
    </source>
</evidence>
<organism evidence="3 4">
    <name type="scientific">Alcaligenes xylosoxydans xylosoxydans</name>
    <name type="common">Achromobacter xylosoxidans</name>
    <dbReference type="NCBI Taxonomy" id="85698"/>
    <lineage>
        <taxon>Bacteria</taxon>
        <taxon>Pseudomonadati</taxon>
        <taxon>Pseudomonadota</taxon>
        <taxon>Betaproteobacteria</taxon>
        <taxon>Burkholderiales</taxon>
        <taxon>Alcaligenaceae</taxon>
        <taxon>Achromobacter</taxon>
    </lineage>
</organism>
<dbReference type="InterPro" id="IPR014347">
    <property type="entry name" value="Tautomerase/MIF_sf"/>
</dbReference>
<dbReference type="Proteomes" id="UP000060602">
    <property type="component" value="Chromosome"/>
</dbReference>
<dbReference type="EMBL" id="CP014060">
    <property type="protein sequence ID" value="AMG35831.1"/>
    <property type="molecule type" value="Genomic_DNA"/>
</dbReference>
<feature type="region of interest" description="Disordered" evidence="1">
    <location>
        <begin position="117"/>
        <end position="142"/>
    </location>
</feature>
<sequence length="142" mass="16308">MPLWNIYHPQDAFSDEDKQAIAERITALYTDLPKFYVGLVFHPVPRSSFFIGGERADDFVRISVDHIARQIHEDETRRRFLAAVGRLLAPYVADRGLRWEIHIDETPFGLWTIQDMRPPVPGTPQSEQWRADNRPTVPAAAA</sequence>
<name>A0A0X8NWX8_ALCXX</name>
<evidence type="ECO:0000259" key="2">
    <source>
        <dbReference type="Pfam" id="PF14832"/>
    </source>
</evidence>
<dbReference type="AlphaFoldDB" id="A0A0X8NWX8"/>
<evidence type="ECO:0000256" key="1">
    <source>
        <dbReference type="SAM" id="MobiDB-lite"/>
    </source>
</evidence>